<proteinExistence type="predicted"/>
<evidence type="ECO:0000313" key="1">
    <source>
        <dbReference type="EMBL" id="GAJ04965.1"/>
    </source>
</evidence>
<organism evidence="1">
    <name type="scientific">marine sediment metagenome</name>
    <dbReference type="NCBI Taxonomy" id="412755"/>
    <lineage>
        <taxon>unclassified sequences</taxon>
        <taxon>metagenomes</taxon>
        <taxon>ecological metagenomes</taxon>
    </lineage>
</organism>
<dbReference type="EMBL" id="BARW01032990">
    <property type="protein sequence ID" value="GAJ04965.1"/>
    <property type="molecule type" value="Genomic_DNA"/>
</dbReference>
<comment type="caution">
    <text evidence="1">The sequence shown here is derived from an EMBL/GenBank/DDBJ whole genome shotgun (WGS) entry which is preliminary data.</text>
</comment>
<dbReference type="AlphaFoldDB" id="X1VEC9"/>
<name>X1VEC9_9ZZZZ</name>
<sequence>MDHEAAQISITVLKIGLTEMKKGGYHAIWFHANLSTYPEFGSTARYKPVVVGT</sequence>
<accession>X1VEC9</accession>
<reference evidence="1" key="1">
    <citation type="journal article" date="2014" name="Front. Microbiol.">
        <title>High frequency of phylogenetically diverse reductive dehalogenase-homologous genes in deep subseafloor sedimentary metagenomes.</title>
        <authorList>
            <person name="Kawai M."/>
            <person name="Futagami T."/>
            <person name="Toyoda A."/>
            <person name="Takaki Y."/>
            <person name="Nishi S."/>
            <person name="Hori S."/>
            <person name="Arai W."/>
            <person name="Tsubouchi T."/>
            <person name="Morono Y."/>
            <person name="Uchiyama I."/>
            <person name="Ito T."/>
            <person name="Fujiyama A."/>
            <person name="Inagaki F."/>
            <person name="Takami H."/>
        </authorList>
    </citation>
    <scope>NUCLEOTIDE SEQUENCE</scope>
    <source>
        <strain evidence="1">Expedition CK06-06</strain>
    </source>
</reference>
<gene>
    <name evidence="1" type="ORF">S12H4_52073</name>
</gene>
<protein>
    <submittedName>
        <fullName evidence="1">Uncharacterized protein</fullName>
    </submittedName>
</protein>